<reference evidence="2" key="1">
    <citation type="submission" date="2023-03" db="EMBL/GenBank/DDBJ databases">
        <title>Massive genome expansion in bonnet fungi (Mycena s.s.) driven by repeated elements and novel gene families across ecological guilds.</title>
        <authorList>
            <consortium name="Lawrence Berkeley National Laboratory"/>
            <person name="Harder C.B."/>
            <person name="Miyauchi S."/>
            <person name="Viragh M."/>
            <person name="Kuo A."/>
            <person name="Thoen E."/>
            <person name="Andreopoulos B."/>
            <person name="Lu D."/>
            <person name="Skrede I."/>
            <person name="Drula E."/>
            <person name="Henrissat B."/>
            <person name="Morin E."/>
            <person name="Kohler A."/>
            <person name="Barry K."/>
            <person name="LaButti K."/>
            <person name="Morin E."/>
            <person name="Salamov A."/>
            <person name="Lipzen A."/>
            <person name="Mereny Z."/>
            <person name="Hegedus B."/>
            <person name="Baldrian P."/>
            <person name="Stursova M."/>
            <person name="Weitz H."/>
            <person name="Taylor A."/>
            <person name="Grigoriev I.V."/>
            <person name="Nagy L.G."/>
            <person name="Martin F."/>
            <person name="Kauserud H."/>
        </authorList>
    </citation>
    <scope>NUCLEOTIDE SEQUENCE</scope>
    <source>
        <strain evidence="2">9284</strain>
    </source>
</reference>
<organism evidence="2 3">
    <name type="scientific">Roridomyces roridus</name>
    <dbReference type="NCBI Taxonomy" id="1738132"/>
    <lineage>
        <taxon>Eukaryota</taxon>
        <taxon>Fungi</taxon>
        <taxon>Dikarya</taxon>
        <taxon>Basidiomycota</taxon>
        <taxon>Agaricomycotina</taxon>
        <taxon>Agaricomycetes</taxon>
        <taxon>Agaricomycetidae</taxon>
        <taxon>Agaricales</taxon>
        <taxon>Marasmiineae</taxon>
        <taxon>Mycenaceae</taxon>
        <taxon>Roridomyces</taxon>
    </lineage>
</organism>
<dbReference type="Proteomes" id="UP001221142">
    <property type="component" value="Unassembled WGS sequence"/>
</dbReference>
<keyword evidence="1" id="KW-0175">Coiled coil</keyword>
<keyword evidence="3" id="KW-1185">Reference proteome</keyword>
<proteinExistence type="predicted"/>
<accession>A0AAD7FY46</accession>
<evidence type="ECO:0000313" key="2">
    <source>
        <dbReference type="EMBL" id="KAJ7649901.1"/>
    </source>
</evidence>
<evidence type="ECO:0000313" key="3">
    <source>
        <dbReference type="Proteomes" id="UP001221142"/>
    </source>
</evidence>
<dbReference type="AlphaFoldDB" id="A0AAD7FY46"/>
<gene>
    <name evidence="2" type="ORF">FB45DRAFT_5696</name>
</gene>
<evidence type="ECO:0000256" key="1">
    <source>
        <dbReference type="SAM" id="Coils"/>
    </source>
</evidence>
<dbReference type="SUPFAM" id="SSF52047">
    <property type="entry name" value="RNI-like"/>
    <property type="match status" value="1"/>
</dbReference>
<evidence type="ECO:0008006" key="4">
    <source>
        <dbReference type="Google" id="ProtNLM"/>
    </source>
</evidence>
<dbReference type="EMBL" id="JARKIF010000001">
    <property type="protein sequence ID" value="KAJ7649901.1"/>
    <property type="molecule type" value="Genomic_DNA"/>
</dbReference>
<sequence>MTTEAIEAEIAQISLEIKRQKDVLRKLESSKSLLQRQLNASRDPIARLPVELSSDIFLQCLPSNRGRREYHQARAHLAPLLLLNICHHWTNIALSTPALWASIGIVFPRGRGFKDLLETWLRRAGSYHLRISIGGVFDSLVARPILHHSAQLERLVISVDEANIDDEDELFDLLGDVQLQMELPGLQALEIFGQGGAEPECFWISFHRLLRLSPNLTELTMQNISFMGNINEEEPDTLVLPHLRHLTHLKNFDDIDWISAPRLETLHMETESLFSSSLISFLRCSSPPLWKLQLFGDSSSWFDSFEDSMALIPTLTHLELACLNSALVEELFNFLWQNPHHVPDLQTLDLDEVMICESTSPTTVLTALADVLSLRRTRLKRVRFVIYPSGMPLPDDLTIFRELLADGMDIHIGLYHGPNILSSSES</sequence>
<dbReference type="Gene3D" id="3.80.10.10">
    <property type="entry name" value="Ribonuclease Inhibitor"/>
    <property type="match status" value="1"/>
</dbReference>
<feature type="coiled-coil region" evidence="1">
    <location>
        <begin position="10"/>
        <end position="37"/>
    </location>
</feature>
<dbReference type="InterPro" id="IPR032675">
    <property type="entry name" value="LRR_dom_sf"/>
</dbReference>
<comment type="caution">
    <text evidence="2">The sequence shown here is derived from an EMBL/GenBank/DDBJ whole genome shotgun (WGS) entry which is preliminary data.</text>
</comment>
<name>A0AAD7FY46_9AGAR</name>
<protein>
    <recommendedName>
        <fullName evidence="4">F-box domain-containing protein</fullName>
    </recommendedName>
</protein>